<feature type="compositionally biased region" description="Basic and acidic residues" evidence="1">
    <location>
        <begin position="37"/>
        <end position="52"/>
    </location>
</feature>
<organism evidence="2 3">
    <name type="scientific">Marchantia polymorpha subsp. ruderalis</name>
    <dbReference type="NCBI Taxonomy" id="1480154"/>
    <lineage>
        <taxon>Eukaryota</taxon>
        <taxon>Viridiplantae</taxon>
        <taxon>Streptophyta</taxon>
        <taxon>Embryophyta</taxon>
        <taxon>Marchantiophyta</taxon>
        <taxon>Marchantiopsida</taxon>
        <taxon>Marchantiidae</taxon>
        <taxon>Marchantiales</taxon>
        <taxon>Marchantiaceae</taxon>
        <taxon>Marchantia</taxon>
    </lineage>
</organism>
<dbReference type="Proteomes" id="UP000077202">
    <property type="component" value="Unassembled WGS sequence"/>
</dbReference>
<dbReference type="EMBL" id="LVLJ01003272">
    <property type="protein sequence ID" value="OAE22152.1"/>
    <property type="molecule type" value="Genomic_DNA"/>
</dbReference>
<protein>
    <submittedName>
        <fullName evidence="2">Uncharacterized protein</fullName>
    </submittedName>
</protein>
<gene>
    <name evidence="2" type="ORF">AXG93_1175s1630</name>
</gene>
<dbReference type="AlphaFoldDB" id="A0A176VPC0"/>
<comment type="caution">
    <text evidence="2">The sequence shown here is derived from an EMBL/GenBank/DDBJ whole genome shotgun (WGS) entry which is preliminary data.</text>
</comment>
<evidence type="ECO:0000256" key="1">
    <source>
        <dbReference type="SAM" id="MobiDB-lite"/>
    </source>
</evidence>
<reference evidence="2" key="1">
    <citation type="submission" date="2016-03" db="EMBL/GenBank/DDBJ databases">
        <title>Mechanisms controlling the formation of the plant cell surface in tip-growing cells are functionally conserved among land plants.</title>
        <authorList>
            <person name="Honkanen S."/>
            <person name="Jones V.A."/>
            <person name="Morieri G."/>
            <person name="Champion C."/>
            <person name="Hetherington A.J."/>
            <person name="Kelly S."/>
            <person name="Saint-Marcoux D."/>
            <person name="Proust H."/>
            <person name="Prescott H."/>
            <person name="Dolan L."/>
        </authorList>
    </citation>
    <scope>NUCLEOTIDE SEQUENCE [LARGE SCALE GENOMIC DNA]</scope>
    <source>
        <tissue evidence="2">Whole gametophyte</tissue>
    </source>
</reference>
<evidence type="ECO:0000313" key="3">
    <source>
        <dbReference type="Proteomes" id="UP000077202"/>
    </source>
</evidence>
<accession>A0A176VPC0</accession>
<feature type="region of interest" description="Disordered" evidence="1">
    <location>
        <begin position="37"/>
        <end position="57"/>
    </location>
</feature>
<evidence type="ECO:0000313" key="2">
    <source>
        <dbReference type="EMBL" id="OAE22152.1"/>
    </source>
</evidence>
<name>A0A176VPC0_MARPO</name>
<sequence length="152" mass="16998">MFISCWERLSKPRGTPRSTIGALGILNLAGTCEGGREESWNWDRDGDGDGRGKSGHRSFAWPNGSLRGWLEQQQQLRNVAPWDDELLRSERRAAAFFPPLSTCTNRQSGRGQGWNGSVPVTVQDEFSTESSTRVSWTYLTKGLHSLFPIPVM</sequence>
<proteinExistence type="predicted"/>
<keyword evidence="3" id="KW-1185">Reference proteome</keyword>